<dbReference type="InterPro" id="IPR016024">
    <property type="entry name" value="ARM-type_fold"/>
</dbReference>
<name>A0ABW0F860_9HYPH</name>
<keyword evidence="2" id="KW-1185">Reference proteome</keyword>
<dbReference type="EMBL" id="JBHSLI010000008">
    <property type="protein sequence ID" value="MFC5295113.1"/>
    <property type="molecule type" value="Genomic_DNA"/>
</dbReference>
<dbReference type="Pfam" id="PF08713">
    <property type="entry name" value="DNA_alkylation"/>
    <property type="match status" value="1"/>
</dbReference>
<protein>
    <submittedName>
        <fullName evidence="1">DNA alkylation repair protein</fullName>
    </submittedName>
</protein>
<accession>A0ABW0F860</accession>
<dbReference type="Proteomes" id="UP001595976">
    <property type="component" value="Unassembled WGS sequence"/>
</dbReference>
<dbReference type="CDD" id="cd06561">
    <property type="entry name" value="AlkD_like"/>
    <property type="match status" value="1"/>
</dbReference>
<dbReference type="InterPro" id="IPR014825">
    <property type="entry name" value="DNA_alkylation"/>
</dbReference>
<comment type="caution">
    <text evidence="1">The sequence shown here is derived from an EMBL/GenBank/DDBJ whole genome shotgun (WGS) entry which is preliminary data.</text>
</comment>
<reference evidence="2" key="1">
    <citation type="journal article" date="2019" name="Int. J. Syst. Evol. Microbiol.">
        <title>The Global Catalogue of Microorganisms (GCM) 10K type strain sequencing project: providing services to taxonomists for standard genome sequencing and annotation.</title>
        <authorList>
            <consortium name="The Broad Institute Genomics Platform"/>
            <consortium name="The Broad Institute Genome Sequencing Center for Infectious Disease"/>
            <person name="Wu L."/>
            <person name="Ma J."/>
        </authorList>
    </citation>
    <scope>NUCLEOTIDE SEQUENCE [LARGE SCALE GENOMIC DNA]</scope>
    <source>
        <strain evidence="2">CGMCC 1.15643</strain>
    </source>
</reference>
<gene>
    <name evidence="1" type="ORF">ACFPK2_19145</name>
</gene>
<dbReference type="PANTHER" id="PTHR41291:SF1">
    <property type="entry name" value="DNA ALKYLATION REPAIR PROTEIN"/>
    <property type="match status" value="1"/>
</dbReference>
<organism evidence="1 2">
    <name type="scientific">Bosea minatitlanensis</name>
    <dbReference type="NCBI Taxonomy" id="128782"/>
    <lineage>
        <taxon>Bacteria</taxon>
        <taxon>Pseudomonadati</taxon>
        <taxon>Pseudomonadota</taxon>
        <taxon>Alphaproteobacteria</taxon>
        <taxon>Hyphomicrobiales</taxon>
        <taxon>Boseaceae</taxon>
        <taxon>Bosea</taxon>
    </lineage>
</organism>
<dbReference type="PANTHER" id="PTHR41291">
    <property type="entry name" value="DNA ALKYLATION REPAIR PROTEIN"/>
    <property type="match status" value="1"/>
</dbReference>
<sequence length="211" mass="23984">MKRGRHGESSRHRSHRLSWLAKKTGRDHGRALRLWKTGTRDVRVLAIYTADPRQLTPEEARRWADDFDSWEIVDTAADLFLEAGLDQLIPEFAEDDREFVRRTAFAMIAGMAVHRKTEPDATLLGLLRLIERHSGDGRNFVRKAVNWALRNIGKRNLDCHGPALALAERLAMSADKTARWIGKDAVRELTTEKTLERLRRKIGSIAGGGKK</sequence>
<dbReference type="Gene3D" id="1.25.10.90">
    <property type="match status" value="1"/>
</dbReference>
<dbReference type="SUPFAM" id="SSF48371">
    <property type="entry name" value="ARM repeat"/>
    <property type="match status" value="1"/>
</dbReference>
<evidence type="ECO:0000313" key="2">
    <source>
        <dbReference type="Proteomes" id="UP001595976"/>
    </source>
</evidence>
<dbReference type="RefSeq" id="WP_260349214.1">
    <property type="nucleotide sequence ID" value="NZ_JAOAOS010000008.1"/>
</dbReference>
<proteinExistence type="predicted"/>
<evidence type="ECO:0000313" key="1">
    <source>
        <dbReference type="EMBL" id="MFC5295113.1"/>
    </source>
</evidence>